<keyword evidence="4" id="KW-0560">Oxidoreductase</keyword>
<proteinExistence type="predicted"/>
<evidence type="ECO:0000259" key="6">
    <source>
        <dbReference type="Pfam" id="PF01494"/>
    </source>
</evidence>
<dbReference type="InterPro" id="IPR002938">
    <property type="entry name" value="FAD-bd"/>
</dbReference>
<keyword evidence="5 7" id="KW-0503">Monooxygenase</keyword>
<reference evidence="7" key="1">
    <citation type="submission" date="2024-07" db="EMBL/GenBank/DDBJ databases">
        <authorList>
            <person name="Yu S.T."/>
        </authorList>
    </citation>
    <scope>NUCLEOTIDE SEQUENCE</scope>
    <source>
        <strain evidence="7">R35</strain>
    </source>
</reference>
<gene>
    <name evidence="7" type="ORF">AB5J50_40020</name>
</gene>
<evidence type="ECO:0000256" key="5">
    <source>
        <dbReference type="ARBA" id="ARBA00023033"/>
    </source>
</evidence>
<accession>A0AB39SGI3</accession>
<keyword evidence="3" id="KW-0274">FAD</keyword>
<dbReference type="AlphaFoldDB" id="A0AB39SGI3"/>
<dbReference type="PRINTS" id="PR00420">
    <property type="entry name" value="RNGMNOXGNASE"/>
</dbReference>
<comment type="cofactor">
    <cofactor evidence="1">
        <name>FAD</name>
        <dbReference type="ChEBI" id="CHEBI:57692"/>
    </cofactor>
</comment>
<evidence type="ECO:0000256" key="2">
    <source>
        <dbReference type="ARBA" id="ARBA00022630"/>
    </source>
</evidence>
<evidence type="ECO:0000256" key="3">
    <source>
        <dbReference type="ARBA" id="ARBA00022827"/>
    </source>
</evidence>
<dbReference type="Pfam" id="PF01494">
    <property type="entry name" value="FAD_binding_3"/>
    <property type="match status" value="1"/>
</dbReference>
<organism evidence="7">
    <name type="scientific">Streptomyces sp. R35</name>
    <dbReference type="NCBI Taxonomy" id="3238630"/>
    <lineage>
        <taxon>Bacteria</taxon>
        <taxon>Bacillati</taxon>
        <taxon>Actinomycetota</taxon>
        <taxon>Actinomycetes</taxon>
        <taxon>Kitasatosporales</taxon>
        <taxon>Streptomycetaceae</taxon>
        <taxon>Streptomyces</taxon>
    </lineage>
</organism>
<dbReference type="EMBL" id="CP163440">
    <property type="protein sequence ID" value="XDQ66553.1"/>
    <property type="molecule type" value="Genomic_DNA"/>
</dbReference>
<dbReference type="RefSeq" id="WP_369263555.1">
    <property type="nucleotide sequence ID" value="NZ_CP163440.1"/>
</dbReference>
<dbReference type="PANTHER" id="PTHR13789">
    <property type="entry name" value="MONOOXYGENASE"/>
    <property type="match status" value="1"/>
</dbReference>
<evidence type="ECO:0000256" key="4">
    <source>
        <dbReference type="ARBA" id="ARBA00023002"/>
    </source>
</evidence>
<keyword evidence="2" id="KW-0285">Flavoprotein</keyword>
<protein>
    <submittedName>
        <fullName evidence="7">FAD-dependent monooxygenase</fullName>
    </submittedName>
</protein>
<dbReference type="InterPro" id="IPR036188">
    <property type="entry name" value="FAD/NAD-bd_sf"/>
</dbReference>
<name>A0AB39SGI3_9ACTN</name>
<dbReference type="GO" id="GO:0071949">
    <property type="term" value="F:FAD binding"/>
    <property type="evidence" value="ECO:0007669"/>
    <property type="project" value="InterPro"/>
</dbReference>
<sequence length="412" mass="44125">MIRTVITGGGIGGLATALALAQRGHRAVVLERAPEFAEIGAGIQLAPNGIHALDRLGVGGAARALAVHMDELRFMDGVSGEHVTSLPLTEEYQRRFRNPYVVVHRAELHALLLGACRAFDTIELRGGSAVTGYEQNRTSASAVLESGERVSGDALIGADGINSAVRAQLVGDGDPRVSGITVYRAVIPMERVPEELRRNTSVVWWTGPGCHFVHYPIAGGKHLNLAGSKDDGGTRAFAGVPAEKAHVRRQFAALGPDAQRLVELGEGWRSWMLVDRDPVDTWTDGRVTLLGDAAHPMLHYAAQGACQALEDAVHLGDLLEEGSGDDVSQRFEKYTADRRERTAAIQLAARESTRLWHPSGGAALARNALLSKLTPGQLHDQVAWMHGARDFGATTPAPAYLSTHPNLNGVQE</sequence>
<dbReference type="SUPFAM" id="SSF51905">
    <property type="entry name" value="FAD/NAD(P)-binding domain"/>
    <property type="match status" value="1"/>
</dbReference>
<dbReference type="SUPFAM" id="SSF54373">
    <property type="entry name" value="FAD-linked reductases, C-terminal domain"/>
    <property type="match status" value="1"/>
</dbReference>
<evidence type="ECO:0000313" key="7">
    <source>
        <dbReference type="EMBL" id="XDQ66553.1"/>
    </source>
</evidence>
<feature type="domain" description="FAD-binding" evidence="6">
    <location>
        <begin position="3"/>
        <end position="345"/>
    </location>
</feature>
<evidence type="ECO:0000256" key="1">
    <source>
        <dbReference type="ARBA" id="ARBA00001974"/>
    </source>
</evidence>
<dbReference type="Gene3D" id="3.50.50.60">
    <property type="entry name" value="FAD/NAD(P)-binding domain"/>
    <property type="match status" value="1"/>
</dbReference>
<dbReference type="InterPro" id="IPR050493">
    <property type="entry name" value="FAD-dep_Monooxygenase_BioMet"/>
</dbReference>
<dbReference type="GO" id="GO:0004497">
    <property type="term" value="F:monooxygenase activity"/>
    <property type="evidence" value="ECO:0007669"/>
    <property type="project" value="UniProtKB-KW"/>
</dbReference>
<dbReference type="PANTHER" id="PTHR13789:SF318">
    <property type="entry name" value="GERANYLGERANYL DIPHOSPHATE REDUCTASE"/>
    <property type="match status" value="1"/>
</dbReference>